<dbReference type="RefSeq" id="WP_184866223.1">
    <property type="nucleotide sequence ID" value="NZ_BAAAWY010000029.1"/>
</dbReference>
<name>A0A7W9KM27_9PSEU</name>
<protein>
    <submittedName>
        <fullName evidence="7">Selenocysteine lyase/cysteine desulfurase</fullName>
    </submittedName>
</protein>
<evidence type="ECO:0000256" key="5">
    <source>
        <dbReference type="RuleBase" id="RU004504"/>
    </source>
</evidence>
<dbReference type="GO" id="GO:0016829">
    <property type="term" value="F:lyase activity"/>
    <property type="evidence" value="ECO:0007669"/>
    <property type="project" value="UniProtKB-KW"/>
</dbReference>
<dbReference type="PROSITE" id="PS00595">
    <property type="entry name" value="AA_TRANSFER_CLASS_5"/>
    <property type="match status" value="1"/>
</dbReference>
<accession>A0A7W9KM27</accession>
<keyword evidence="3" id="KW-0663">Pyridoxal phosphate</keyword>
<comment type="similarity">
    <text evidence="2">Belongs to the class-V pyridoxal-phosphate-dependent aminotransferase family. Csd subfamily.</text>
</comment>
<organism evidence="7 8">
    <name type="scientific">Kutzneria kofuensis</name>
    <dbReference type="NCBI Taxonomy" id="103725"/>
    <lineage>
        <taxon>Bacteria</taxon>
        <taxon>Bacillati</taxon>
        <taxon>Actinomycetota</taxon>
        <taxon>Actinomycetes</taxon>
        <taxon>Pseudonocardiales</taxon>
        <taxon>Pseudonocardiaceae</taxon>
        <taxon>Kutzneria</taxon>
    </lineage>
</organism>
<dbReference type="InterPro" id="IPR000192">
    <property type="entry name" value="Aminotrans_V_dom"/>
</dbReference>
<comment type="cofactor">
    <cofactor evidence="1 5">
        <name>pyridoxal 5'-phosphate</name>
        <dbReference type="ChEBI" id="CHEBI:597326"/>
    </cofactor>
</comment>
<dbReference type="EMBL" id="JACHIR010000001">
    <property type="protein sequence ID" value="MBB5894319.1"/>
    <property type="molecule type" value="Genomic_DNA"/>
</dbReference>
<evidence type="ECO:0000256" key="4">
    <source>
        <dbReference type="ARBA" id="ARBA00050776"/>
    </source>
</evidence>
<dbReference type="GO" id="GO:0031071">
    <property type="term" value="F:cysteine desulfurase activity"/>
    <property type="evidence" value="ECO:0007669"/>
    <property type="project" value="UniProtKB-EC"/>
</dbReference>
<dbReference type="InterPro" id="IPR015422">
    <property type="entry name" value="PyrdxlP-dep_Trfase_small"/>
</dbReference>
<comment type="caution">
    <text evidence="7">The sequence shown here is derived from an EMBL/GenBank/DDBJ whole genome shotgun (WGS) entry which is preliminary data.</text>
</comment>
<evidence type="ECO:0000256" key="2">
    <source>
        <dbReference type="ARBA" id="ARBA00010447"/>
    </source>
</evidence>
<evidence type="ECO:0000256" key="3">
    <source>
        <dbReference type="ARBA" id="ARBA00022898"/>
    </source>
</evidence>
<sequence length="456" mass="48789">MTIAIPPARNTDSAITPTDIPTVPAVVGARLSVPLVTGDRVTYANLDHAASAPCLEQVRDAVDELLPWYASVHRGAGFASQVSTKVYEQARDTLRRFVGARSSDTVVFTRNTTDSLNLLAKSLPRRTSVVLFDTEHHAALLPWRGPNVRRVQTPESPAAAVPALEAALKLCPEGPRLVVVTGASNVTGELWPVADLAAVARRYGARIALDAAQLAPHRPVDIKALDVDYVALSGHKLYAPYGAGALIGRADWLQAAEPYLVGGGATKNVVDWGDHLGVAWSAVPERHEAGSPNVVGVHALAAACDTITRHGWDRIVAHEQALLTRLREGLRTIPGLHELSIFHGDHDRVGVVSFTIHGHEAGLIAAALSAEYGIGVRDGAFCAHVATRRLLDRVDATEQRALRASLGLGSTVEHVDRLVAALRTLVTEGPKWTYAQQDGRWVPADDTRPLPPFVAS</sequence>
<dbReference type="Pfam" id="PF00266">
    <property type="entry name" value="Aminotran_5"/>
    <property type="match status" value="1"/>
</dbReference>
<gene>
    <name evidence="7" type="ORF">BJ998_005515</name>
</gene>
<dbReference type="Gene3D" id="3.40.640.10">
    <property type="entry name" value="Type I PLP-dependent aspartate aminotransferase-like (Major domain)"/>
    <property type="match status" value="1"/>
</dbReference>
<dbReference type="AlphaFoldDB" id="A0A7W9KM27"/>
<evidence type="ECO:0000259" key="6">
    <source>
        <dbReference type="Pfam" id="PF00266"/>
    </source>
</evidence>
<evidence type="ECO:0000313" key="7">
    <source>
        <dbReference type="EMBL" id="MBB5894319.1"/>
    </source>
</evidence>
<reference evidence="7 8" key="1">
    <citation type="submission" date="2020-08" db="EMBL/GenBank/DDBJ databases">
        <title>Sequencing the genomes of 1000 actinobacteria strains.</title>
        <authorList>
            <person name="Klenk H.-P."/>
        </authorList>
    </citation>
    <scope>NUCLEOTIDE SEQUENCE [LARGE SCALE GENOMIC DNA]</scope>
    <source>
        <strain evidence="7 8">DSM 43851</strain>
    </source>
</reference>
<evidence type="ECO:0000256" key="1">
    <source>
        <dbReference type="ARBA" id="ARBA00001933"/>
    </source>
</evidence>
<keyword evidence="8" id="KW-1185">Reference proteome</keyword>
<dbReference type="PANTHER" id="PTHR43586">
    <property type="entry name" value="CYSTEINE DESULFURASE"/>
    <property type="match status" value="1"/>
</dbReference>
<proteinExistence type="inferred from homology"/>
<keyword evidence="7" id="KW-0456">Lyase</keyword>
<evidence type="ECO:0000313" key="8">
    <source>
        <dbReference type="Proteomes" id="UP000585638"/>
    </source>
</evidence>
<feature type="domain" description="Aminotransferase class V" evidence="6">
    <location>
        <begin position="45"/>
        <end position="418"/>
    </location>
</feature>
<comment type="catalytic activity">
    <reaction evidence="4">
        <text>(sulfur carrier)-H + L-cysteine = (sulfur carrier)-SH + L-alanine</text>
        <dbReference type="Rhea" id="RHEA:43892"/>
        <dbReference type="Rhea" id="RHEA-COMP:14737"/>
        <dbReference type="Rhea" id="RHEA-COMP:14739"/>
        <dbReference type="ChEBI" id="CHEBI:29917"/>
        <dbReference type="ChEBI" id="CHEBI:35235"/>
        <dbReference type="ChEBI" id="CHEBI:57972"/>
        <dbReference type="ChEBI" id="CHEBI:64428"/>
        <dbReference type="EC" id="2.8.1.7"/>
    </reaction>
</comment>
<dbReference type="InterPro" id="IPR015424">
    <property type="entry name" value="PyrdxlP-dep_Trfase"/>
</dbReference>
<dbReference type="InterPro" id="IPR015421">
    <property type="entry name" value="PyrdxlP-dep_Trfase_major"/>
</dbReference>
<dbReference type="SUPFAM" id="SSF53383">
    <property type="entry name" value="PLP-dependent transferases"/>
    <property type="match status" value="1"/>
</dbReference>
<dbReference type="InterPro" id="IPR020578">
    <property type="entry name" value="Aminotrans_V_PyrdxlP_BS"/>
</dbReference>
<dbReference type="PANTHER" id="PTHR43586:SF8">
    <property type="entry name" value="CYSTEINE DESULFURASE 1, CHLOROPLASTIC"/>
    <property type="match status" value="1"/>
</dbReference>
<dbReference type="Gene3D" id="3.90.1150.10">
    <property type="entry name" value="Aspartate Aminotransferase, domain 1"/>
    <property type="match status" value="1"/>
</dbReference>
<dbReference type="Proteomes" id="UP000585638">
    <property type="component" value="Unassembled WGS sequence"/>
</dbReference>